<dbReference type="AlphaFoldDB" id="A0A9W9PGJ1"/>
<comment type="caution">
    <text evidence="1">The sequence shown here is derived from an EMBL/GenBank/DDBJ whole genome shotgun (WGS) entry which is preliminary data.</text>
</comment>
<dbReference type="OrthoDB" id="5391496at2759"/>
<dbReference type="RefSeq" id="XP_058333720.1">
    <property type="nucleotide sequence ID" value="XM_058470579.1"/>
</dbReference>
<evidence type="ECO:0000313" key="2">
    <source>
        <dbReference type="Proteomes" id="UP001150941"/>
    </source>
</evidence>
<dbReference type="Proteomes" id="UP001150941">
    <property type="component" value="Unassembled WGS sequence"/>
</dbReference>
<proteinExistence type="predicted"/>
<evidence type="ECO:0000313" key="1">
    <source>
        <dbReference type="EMBL" id="KAJ5246299.1"/>
    </source>
</evidence>
<reference evidence="1" key="2">
    <citation type="journal article" date="2023" name="IMA Fungus">
        <title>Comparative genomic study of the Penicillium genus elucidates a diverse pangenome and 15 lateral gene transfer events.</title>
        <authorList>
            <person name="Petersen C."/>
            <person name="Sorensen T."/>
            <person name="Nielsen M.R."/>
            <person name="Sondergaard T.E."/>
            <person name="Sorensen J.L."/>
            <person name="Fitzpatrick D.A."/>
            <person name="Frisvad J.C."/>
            <person name="Nielsen K.L."/>
        </authorList>
    </citation>
    <scope>NUCLEOTIDE SEQUENCE</scope>
    <source>
        <strain evidence="1">IBT 19713</strain>
    </source>
</reference>
<accession>A0A9W9PGJ1</accession>
<dbReference type="EMBL" id="JAPQKS010000002">
    <property type="protein sequence ID" value="KAJ5246299.1"/>
    <property type="molecule type" value="Genomic_DNA"/>
</dbReference>
<name>A0A9W9PGJ1_9EURO</name>
<dbReference type="GeneID" id="83197882"/>
<reference evidence="1" key="1">
    <citation type="submission" date="2022-11" db="EMBL/GenBank/DDBJ databases">
        <authorList>
            <person name="Petersen C."/>
        </authorList>
    </citation>
    <scope>NUCLEOTIDE SEQUENCE</scope>
    <source>
        <strain evidence="1">IBT 19713</strain>
    </source>
</reference>
<sequence>MTPSRTVAACNLVTDLLQRLLEAGTTTNLIVCGTRSEFLVQLSAAISTQRADAEPPVPNDLLTKTIGLLAKSSRIRLTFCPSLEILRAYLAILPRDIEAQDSGPLPLLAILDLVALHVPTSEFAAQGLSRTFASAVEAAARAGMDLVLFECTNAVNPSSAEWGPLLWDTEVPLLDGSVRIRGEEGNWGGRGIGVKKVAQRWFTFEQAMES</sequence>
<gene>
    <name evidence="1" type="ORF">N7468_001282</name>
</gene>
<keyword evidence="2" id="KW-1185">Reference proteome</keyword>
<organism evidence="1 2">
    <name type="scientific">Penicillium chermesinum</name>
    <dbReference type="NCBI Taxonomy" id="63820"/>
    <lineage>
        <taxon>Eukaryota</taxon>
        <taxon>Fungi</taxon>
        <taxon>Dikarya</taxon>
        <taxon>Ascomycota</taxon>
        <taxon>Pezizomycotina</taxon>
        <taxon>Eurotiomycetes</taxon>
        <taxon>Eurotiomycetidae</taxon>
        <taxon>Eurotiales</taxon>
        <taxon>Aspergillaceae</taxon>
        <taxon>Penicillium</taxon>
    </lineage>
</organism>
<protein>
    <submittedName>
        <fullName evidence="1">Uncharacterized protein</fullName>
    </submittedName>
</protein>